<reference evidence="9 10" key="1">
    <citation type="journal article" date="2016" name="Front. Microbiol.">
        <title>Comprehensive Phylogenetic Analysis of Bovine Non-aureus Staphylococci Species Based on Whole-Genome Sequencing.</title>
        <authorList>
            <person name="Naushad S."/>
            <person name="Barkema H.W."/>
            <person name="Luby C."/>
            <person name="Condas L.A."/>
            <person name="Nobrega D.B."/>
            <person name="Carson D.A."/>
            <person name="De Buck J."/>
        </authorList>
    </citation>
    <scope>NUCLEOTIDE SEQUENCE [LARGE SCALE GENOMIC DNA]</scope>
    <source>
        <strain evidence="9 10">SNUC 2204</strain>
    </source>
</reference>
<keyword evidence="5 7" id="KW-0175">Coiled coil</keyword>
<dbReference type="InterPro" id="IPR019933">
    <property type="entry name" value="DivIVA_domain"/>
</dbReference>
<comment type="subcellular location">
    <subcellularLocation>
        <location evidence="1">Cytoplasm</location>
    </subcellularLocation>
</comment>
<name>A0A2T4PS30_9STAP</name>
<proteinExistence type="inferred from homology"/>
<comment type="similarity">
    <text evidence="2">Belongs to the DivIVA family.</text>
</comment>
<comment type="caution">
    <text evidence="9">The sequence shown here is derived from an EMBL/GenBank/DDBJ whole genome shotgun (WGS) entry which is preliminary data.</text>
</comment>
<accession>A0A2T4PS30</accession>
<dbReference type="GO" id="GO:0051301">
    <property type="term" value="P:cell division"/>
    <property type="evidence" value="ECO:0007669"/>
    <property type="project" value="UniProtKB-KW"/>
</dbReference>
<dbReference type="RefSeq" id="WP_107536481.1">
    <property type="nucleotide sequence ID" value="NZ_BMDF01000002.1"/>
</dbReference>
<evidence type="ECO:0000256" key="7">
    <source>
        <dbReference type="SAM" id="Coils"/>
    </source>
</evidence>
<dbReference type="Pfam" id="PF05103">
    <property type="entry name" value="DivIVA"/>
    <property type="match status" value="1"/>
</dbReference>
<evidence type="ECO:0000256" key="6">
    <source>
        <dbReference type="ARBA" id="ARBA00023306"/>
    </source>
</evidence>
<organism evidence="9 10">
    <name type="scientific">Mammaliicoccus vitulinus</name>
    <dbReference type="NCBI Taxonomy" id="71237"/>
    <lineage>
        <taxon>Bacteria</taxon>
        <taxon>Bacillati</taxon>
        <taxon>Bacillota</taxon>
        <taxon>Bacilli</taxon>
        <taxon>Bacillales</taxon>
        <taxon>Staphylococcaceae</taxon>
        <taxon>Mammaliicoccus</taxon>
    </lineage>
</organism>
<keyword evidence="6" id="KW-0131">Cell cycle</keyword>
<evidence type="ECO:0000313" key="9">
    <source>
        <dbReference type="EMBL" id="PTI29069.1"/>
    </source>
</evidence>
<evidence type="ECO:0000256" key="1">
    <source>
        <dbReference type="ARBA" id="ARBA00004496"/>
    </source>
</evidence>
<dbReference type="InterPro" id="IPR007793">
    <property type="entry name" value="DivIVA_fam"/>
</dbReference>
<protein>
    <submittedName>
        <fullName evidence="9">Septum formation initiator</fullName>
    </submittedName>
</protein>
<evidence type="ECO:0000313" key="10">
    <source>
        <dbReference type="Proteomes" id="UP000241209"/>
    </source>
</evidence>
<feature type="region of interest" description="Disordered" evidence="8">
    <location>
        <begin position="170"/>
        <end position="194"/>
    </location>
</feature>
<evidence type="ECO:0000256" key="4">
    <source>
        <dbReference type="ARBA" id="ARBA00022618"/>
    </source>
</evidence>
<gene>
    <name evidence="9" type="ORF">BU072_09710</name>
</gene>
<dbReference type="NCBIfam" id="TIGR03544">
    <property type="entry name" value="DivI1A_domain"/>
    <property type="match status" value="1"/>
</dbReference>
<dbReference type="PANTHER" id="PTHR35794:SF2">
    <property type="entry name" value="CELL DIVISION PROTEIN DIVIVA"/>
    <property type="match status" value="1"/>
</dbReference>
<dbReference type="OrthoDB" id="9815492at2"/>
<dbReference type="GeneID" id="64116079"/>
<evidence type="ECO:0000256" key="2">
    <source>
        <dbReference type="ARBA" id="ARBA00009008"/>
    </source>
</evidence>
<keyword evidence="3" id="KW-0963">Cytoplasm</keyword>
<evidence type="ECO:0000256" key="8">
    <source>
        <dbReference type="SAM" id="MobiDB-lite"/>
    </source>
</evidence>
<dbReference type="AlphaFoldDB" id="A0A2T4PS30"/>
<dbReference type="PANTHER" id="PTHR35794">
    <property type="entry name" value="CELL DIVISION PROTEIN DIVIVA"/>
    <property type="match status" value="1"/>
</dbReference>
<dbReference type="EMBL" id="PZFK01000019">
    <property type="protein sequence ID" value="PTI29069.1"/>
    <property type="molecule type" value="Genomic_DNA"/>
</dbReference>
<dbReference type="GO" id="GO:0005737">
    <property type="term" value="C:cytoplasm"/>
    <property type="evidence" value="ECO:0007669"/>
    <property type="project" value="UniProtKB-SubCell"/>
</dbReference>
<evidence type="ECO:0000256" key="5">
    <source>
        <dbReference type="ARBA" id="ARBA00023054"/>
    </source>
</evidence>
<dbReference type="Gene3D" id="6.10.250.660">
    <property type="match status" value="1"/>
</dbReference>
<feature type="coiled-coil region" evidence="7">
    <location>
        <begin position="22"/>
        <end position="56"/>
    </location>
</feature>
<evidence type="ECO:0000256" key="3">
    <source>
        <dbReference type="ARBA" id="ARBA00022490"/>
    </source>
</evidence>
<dbReference type="STRING" id="1167632.GCA_000286335_00341"/>
<keyword evidence="4" id="KW-0132">Cell division</keyword>
<dbReference type="Proteomes" id="UP000241209">
    <property type="component" value="Unassembled WGS sequence"/>
</dbReference>
<sequence length="194" mass="22728">MAFTPEEIKQKEFSRVHKGLDETEVREYLQTLSNEIEKLKADKEQLQTLINDKDENINRFKAVENTISEALLQAQKAGEETKHTAILRADAIVKEAEGRSDQIINDALQKARHISFQTEDMKRQSKVFRSRFRMLVEAQLDLLKNKDWDYLLNYDVDQQKVTEENIDILNKEEENNQEQINNQSVKSEEDTSKE</sequence>